<comment type="similarity">
    <text evidence="1">Belongs to the LytR/CpsA/Psr (LCP) family.</text>
</comment>
<dbReference type="PANTHER" id="PTHR33392:SF6">
    <property type="entry name" value="POLYISOPRENYL-TEICHOIC ACID--PEPTIDOGLYCAN TEICHOIC ACID TRANSFERASE TAGU"/>
    <property type="match status" value="1"/>
</dbReference>
<dbReference type="PANTHER" id="PTHR33392">
    <property type="entry name" value="POLYISOPRENYL-TEICHOIC ACID--PEPTIDOGLYCAN TEICHOIC ACID TRANSFERASE TAGU"/>
    <property type="match status" value="1"/>
</dbReference>
<dbReference type="InterPro" id="IPR004474">
    <property type="entry name" value="LytR_CpsA_psr"/>
</dbReference>
<evidence type="ECO:0000259" key="3">
    <source>
        <dbReference type="Pfam" id="PF03816"/>
    </source>
</evidence>
<dbReference type="Pfam" id="PF03816">
    <property type="entry name" value="LytR_cpsA_psr"/>
    <property type="match status" value="1"/>
</dbReference>
<keyword evidence="2" id="KW-0812">Transmembrane</keyword>
<dbReference type="InterPro" id="IPR050922">
    <property type="entry name" value="LytR/CpsA/Psr_CW_biosynth"/>
</dbReference>
<sequence length="350" mass="37446">MNKIEESDGAMSRVEEELRAAFERQEALVPDAAPMRDRIDFAWVRVKRRRAKRRVIGAAVAVLIAGVAVPVVSTSWWHGGQPVPAIGTADMRAPVSGPVDVLLLGTDRRAGSAARRADTIMLLHVPADRNSAWMISLPRNGLVEIPGHGRQKLTASLALGGPELTRATVAKLTGVDLDATVTVDLAALSAVTEGVGGVTVCLDQAIPPQAGRKGLAAGCQRIEGDDVAPLLQGQDGLKRFALDRDQNNRRFLRALATRVTTDDSMADPARFQQLLDAGREGVRIDSDAIDLLGVVAKLWKADLVGVGQPTFNSAADGEIVDSAPWLSLYQAIRDDQLPSWAEANPSFIDH</sequence>
<dbReference type="Gene3D" id="3.40.630.190">
    <property type="entry name" value="LCP protein"/>
    <property type="match status" value="1"/>
</dbReference>
<name>A0A239H9B2_9ACTN</name>
<evidence type="ECO:0000256" key="1">
    <source>
        <dbReference type="ARBA" id="ARBA00006068"/>
    </source>
</evidence>
<feature type="transmembrane region" description="Helical" evidence="2">
    <location>
        <begin position="55"/>
        <end position="77"/>
    </location>
</feature>
<evidence type="ECO:0000313" key="4">
    <source>
        <dbReference type="EMBL" id="SNS76844.1"/>
    </source>
</evidence>
<keyword evidence="5" id="KW-1185">Reference proteome</keyword>
<dbReference type="RefSeq" id="WP_089297987.1">
    <property type="nucleotide sequence ID" value="NZ_BOMU01000128.1"/>
</dbReference>
<dbReference type="NCBIfam" id="TIGR00350">
    <property type="entry name" value="lytR_cpsA_psr"/>
    <property type="match status" value="1"/>
</dbReference>
<dbReference type="OrthoDB" id="5171929at2"/>
<proteinExistence type="inferred from homology"/>
<feature type="domain" description="Cell envelope-related transcriptional attenuator" evidence="3">
    <location>
        <begin position="116"/>
        <end position="259"/>
    </location>
</feature>
<protein>
    <submittedName>
        <fullName evidence="4">Transcriptional attenuator, LytR family</fullName>
    </submittedName>
</protein>
<gene>
    <name evidence="4" type="ORF">SAMN06264365_12377</name>
</gene>
<evidence type="ECO:0000313" key="5">
    <source>
        <dbReference type="Proteomes" id="UP000198415"/>
    </source>
</evidence>
<dbReference type="EMBL" id="FZNR01000023">
    <property type="protein sequence ID" value="SNS76844.1"/>
    <property type="molecule type" value="Genomic_DNA"/>
</dbReference>
<accession>A0A239H9B2</accession>
<reference evidence="4 5" key="1">
    <citation type="submission" date="2017-06" db="EMBL/GenBank/DDBJ databases">
        <authorList>
            <person name="Kim H.J."/>
            <person name="Triplett B.A."/>
        </authorList>
    </citation>
    <scope>NUCLEOTIDE SEQUENCE [LARGE SCALE GENOMIC DNA]</scope>
    <source>
        <strain evidence="4 5">DSM 43151</strain>
    </source>
</reference>
<organism evidence="4 5">
    <name type="scientific">Actinoplanes regularis</name>
    <dbReference type="NCBI Taxonomy" id="52697"/>
    <lineage>
        <taxon>Bacteria</taxon>
        <taxon>Bacillati</taxon>
        <taxon>Actinomycetota</taxon>
        <taxon>Actinomycetes</taxon>
        <taxon>Micromonosporales</taxon>
        <taxon>Micromonosporaceae</taxon>
        <taxon>Actinoplanes</taxon>
    </lineage>
</organism>
<dbReference type="Proteomes" id="UP000198415">
    <property type="component" value="Unassembled WGS sequence"/>
</dbReference>
<keyword evidence="2" id="KW-0472">Membrane</keyword>
<dbReference type="AlphaFoldDB" id="A0A239H9B2"/>
<evidence type="ECO:0000256" key="2">
    <source>
        <dbReference type="SAM" id="Phobius"/>
    </source>
</evidence>
<keyword evidence="2" id="KW-1133">Transmembrane helix</keyword>